<evidence type="ECO:0000313" key="2">
    <source>
        <dbReference type="EMBL" id="KRG57370.1"/>
    </source>
</evidence>
<sequence length="65" mass="6713">MAADSVPASSSTAQAFVVEFLLPVMIVLLFCRGSRAAVSVDRGAPAVPMMGAVLLGPPQGRINDR</sequence>
<gene>
    <name evidence="2" type="ORF">ABB22_09010</name>
</gene>
<evidence type="ECO:0000256" key="1">
    <source>
        <dbReference type="SAM" id="Phobius"/>
    </source>
</evidence>
<comment type="caution">
    <text evidence="2">The sequence shown here is derived from an EMBL/GenBank/DDBJ whole genome shotgun (WGS) entry which is preliminary data.</text>
</comment>
<reference evidence="2 3" key="1">
    <citation type="submission" date="2015-05" db="EMBL/GenBank/DDBJ databases">
        <title>Genome sequencing and analysis of members of genus Stenotrophomonas.</title>
        <authorList>
            <person name="Patil P.P."/>
            <person name="Midha S."/>
            <person name="Patil P.B."/>
        </authorList>
    </citation>
    <scope>NUCLEOTIDE SEQUENCE [LARGE SCALE GENOMIC DNA]</scope>
    <source>
        <strain evidence="2 3">DSM 12575</strain>
    </source>
</reference>
<keyword evidence="3" id="KW-1185">Reference proteome</keyword>
<dbReference type="Proteomes" id="UP000050902">
    <property type="component" value="Unassembled WGS sequence"/>
</dbReference>
<organism evidence="2 3">
    <name type="scientific">Stenotrophomonas nitritireducens</name>
    <dbReference type="NCBI Taxonomy" id="83617"/>
    <lineage>
        <taxon>Bacteria</taxon>
        <taxon>Pseudomonadati</taxon>
        <taxon>Pseudomonadota</taxon>
        <taxon>Gammaproteobacteria</taxon>
        <taxon>Lysobacterales</taxon>
        <taxon>Lysobacteraceae</taxon>
        <taxon>Stenotrophomonas</taxon>
    </lineage>
</organism>
<protein>
    <submittedName>
        <fullName evidence="2">Uncharacterized protein</fullName>
    </submittedName>
</protein>
<keyword evidence="1" id="KW-0472">Membrane</keyword>
<keyword evidence="1" id="KW-1133">Transmembrane helix</keyword>
<dbReference type="EMBL" id="LDJG01000013">
    <property type="protein sequence ID" value="KRG57370.1"/>
    <property type="molecule type" value="Genomic_DNA"/>
</dbReference>
<keyword evidence="1" id="KW-0812">Transmembrane</keyword>
<proteinExistence type="predicted"/>
<accession>A0ABR5NJU2</accession>
<evidence type="ECO:0000313" key="3">
    <source>
        <dbReference type="Proteomes" id="UP000050902"/>
    </source>
</evidence>
<name>A0ABR5NJU2_9GAMM</name>
<feature type="transmembrane region" description="Helical" evidence="1">
    <location>
        <begin position="12"/>
        <end position="31"/>
    </location>
</feature>